<feature type="transmembrane region" description="Helical" evidence="1">
    <location>
        <begin position="221"/>
        <end position="237"/>
    </location>
</feature>
<organism evidence="2 3">
    <name type="scientific">Mesobacillus campisalis</name>
    <dbReference type="NCBI Taxonomy" id="1408103"/>
    <lineage>
        <taxon>Bacteria</taxon>
        <taxon>Bacillati</taxon>
        <taxon>Bacillota</taxon>
        <taxon>Bacilli</taxon>
        <taxon>Bacillales</taxon>
        <taxon>Bacillaceae</taxon>
        <taxon>Mesobacillus</taxon>
    </lineage>
</organism>
<feature type="transmembrane region" description="Helical" evidence="1">
    <location>
        <begin position="120"/>
        <end position="142"/>
    </location>
</feature>
<comment type="caution">
    <text evidence="2">The sequence shown here is derived from an EMBL/GenBank/DDBJ whole genome shotgun (WGS) entry which is preliminary data.</text>
</comment>
<accession>A0A0M2SS32</accession>
<keyword evidence="1" id="KW-0812">Transmembrane</keyword>
<proteinExistence type="predicted"/>
<dbReference type="Pfam" id="PF16481">
    <property type="entry name" value="DUF5058"/>
    <property type="match status" value="1"/>
</dbReference>
<dbReference type="GO" id="GO:0003746">
    <property type="term" value="F:translation elongation factor activity"/>
    <property type="evidence" value="ECO:0007669"/>
    <property type="project" value="UniProtKB-KW"/>
</dbReference>
<feature type="transmembrane region" description="Helical" evidence="1">
    <location>
        <begin position="12"/>
        <end position="35"/>
    </location>
</feature>
<dbReference type="PATRIC" id="fig|1408103.3.peg.3221"/>
<keyword evidence="1" id="KW-0472">Membrane</keyword>
<dbReference type="RefSeq" id="WP_046524467.1">
    <property type="nucleotide sequence ID" value="NZ_LAYY01000015.1"/>
</dbReference>
<dbReference type="OrthoDB" id="86868at2"/>
<evidence type="ECO:0000313" key="3">
    <source>
        <dbReference type="Proteomes" id="UP000034166"/>
    </source>
</evidence>
<dbReference type="Proteomes" id="UP000034166">
    <property type="component" value="Unassembled WGS sequence"/>
</dbReference>
<keyword evidence="2" id="KW-0648">Protein biosynthesis</keyword>
<evidence type="ECO:0000313" key="2">
    <source>
        <dbReference type="EMBL" id="KKK37374.1"/>
    </source>
</evidence>
<reference evidence="2 3" key="1">
    <citation type="submission" date="2015-04" db="EMBL/GenBank/DDBJ databases">
        <title>Taxonomic description and genome sequence of Bacillus campisalis sp. nov., a novel member of the genus Bacillus isolated from solar saltern.</title>
        <authorList>
            <person name="Mathan Kumar R."/>
            <person name="Kaur G."/>
            <person name="Kumar A."/>
            <person name="Singh N.K."/>
            <person name="Kaur N."/>
            <person name="Kumar N."/>
            <person name="Mayilraj S."/>
        </authorList>
    </citation>
    <scope>NUCLEOTIDE SEQUENCE [LARGE SCALE GENOMIC DNA]</scope>
    <source>
        <strain evidence="2 3">SA2-6</strain>
    </source>
</reference>
<feature type="transmembrane region" description="Helical" evidence="1">
    <location>
        <begin position="162"/>
        <end position="182"/>
    </location>
</feature>
<keyword evidence="2" id="KW-0251">Elongation factor</keyword>
<gene>
    <name evidence="2" type="ORF">WQ57_14320</name>
</gene>
<keyword evidence="1" id="KW-1133">Transmembrane helix</keyword>
<feature type="transmembrane region" description="Helical" evidence="1">
    <location>
        <begin position="56"/>
        <end position="78"/>
    </location>
</feature>
<feature type="transmembrane region" description="Helical" evidence="1">
    <location>
        <begin position="188"/>
        <end position="209"/>
    </location>
</feature>
<keyword evidence="3" id="KW-1185">Reference proteome</keyword>
<evidence type="ECO:0000256" key="1">
    <source>
        <dbReference type="SAM" id="Phobius"/>
    </source>
</evidence>
<name>A0A0M2SS32_9BACI</name>
<protein>
    <submittedName>
        <fullName evidence="2">Translation elongation factor EF-1alpha</fullName>
    </submittedName>
</protein>
<dbReference type="EMBL" id="LAYY01000015">
    <property type="protein sequence ID" value="KKK37374.1"/>
    <property type="molecule type" value="Genomic_DNA"/>
</dbReference>
<dbReference type="InterPro" id="IPR032479">
    <property type="entry name" value="DUF5058"/>
</dbReference>
<sequence length="238" mass="25175">MEGAMQLANNPVLWIFSLLIIGVVVFQGITFIRLASRASESVGMSHSEVKTAIKVGTINAIGPSLGIMIVAVSLITLLGDPLTLMRIGIIGSAATESMGATIAASAFGTELGASDFGRHAFVTVVWVLCLGGSGWLLFTVLFTKSLGRMEKKVSDKSRRRGFSVMTIVSTAAMLAVFANFASGEVLKGYNTALAVAISAMTMVIVSFTASRKKHLSWLNEWSLGLSILAALSVSYYTL</sequence>
<dbReference type="AlphaFoldDB" id="A0A0M2SS32"/>